<feature type="transmembrane region" description="Helical" evidence="6">
    <location>
        <begin position="356"/>
        <end position="376"/>
    </location>
</feature>
<evidence type="ECO:0000313" key="8">
    <source>
        <dbReference type="Proteomes" id="UP000186394"/>
    </source>
</evidence>
<dbReference type="PANTHER" id="PTHR30250:SF11">
    <property type="entry name" value="O-ANTIGEN TRANSPORTER-RELATED"/>
    <property type="match status" value="1"/>
</dbReference>
<evidence type="ECO:0000256" key="1">
    <source>
        <dbReference type="ARBA" id="ARBA00004651"/>
    </source>
</evidence>
<dbReference type="InterPro" id="IPR050833">
    <property type="entry name" value="Poly_Biosynth_Transport"/>
</dbReference>
<feature type="transmembrane region" description="Helical" evidence="6">
    <location>
        <begin position="86"/>
        <end position="110"/>
    </location>
</feature>
<reference evidence="7 8" key="1">
    <citation type="submission" date="2016-12" db="EMBL/GenBank/DDBJ databases">
        <title>Genomic comparison of strains in the 'Actinomyces naeslundii' group.</title>
        <authorList>
            <person name="Mughal S.R."/>
            <person name="Do T."/>
            <person name="Gilbert S.C."/>
            <person name="Witherden E.A."/>
            <person name="Didelot X."/>
            <person name="Beighton D."/>
        </authorList>
    </citation>
    <scope>NUCLEOTIDE SEQUENCE [LARGE SCALE GENOMIC DNA]</scope>
    <source>
        <strain evidence="7 8">P6N</strain>
    </source>
</reference>
<keyword evidence="4 6" id="KW-1133">Transmembrane helix</keyword>
<feature type="transmembrane region" description="Helical" evidence="6">
    <location>
        <begin position="284"/>
        <end position="307"/>
    </location>
</feature>
<protein>
    <submittedName>
        <fullName evidence="7">Uncharacterized protein</fullName>
    </submittedName>
</protein>
<feature type="transmembrane region" description="Helical" evidence="6">
    <location>
        <begin position="116"/>
        <end position="133"/>
    </location>
</feature>
<evidence type="ECO:0000256" key="2">
    <source>
        <dbReference type="ARBA" id="ARBA00022475"/>
    </source>
</evidence>
<keyword evidence="3 6" id="KW-0812">Transmembrane</keyword>
<accession>A0A1Q8VJM9</accession>
<evidence type="ECO:0000256" key="6">
    <source>
        <dbReference type="SAM" id="Phobius"/>
    </source>
</evidence>
<feature type="transmembrane region" description="Helical" evidence="6">
    <location>
        <begin position="235"/>
        <end position="263"/>
    </location>
</feature>
<feature type="transmembrane region" description="Helical" evidence="6">
    <location>
        <begin position="327"/>
        <end position="344"/>
    </location>
</feature>
<dbReference type="PANTHER" id="PTHR30250">
    <property type="entry name" value="PST FAMILY PREDICTED COLANIC ACID TRANSPORTER"/>
    <property type="match status" value="1"/>
</dbReference>
<dbReference type="InterPro" id="IPR002797">
    <property type="entry name" value="Polysacc_synth"/>
</dbReference>
<feature type="transmembrane region" description="Helical" evidence="6">
    <location>
        <begin position="422"/>
        <end position="450"/>
    </location>
</feature>
<keyword evidence="2" id="KW-1003">Cell membrane</keyword>
<evidence type="ECO:0000256" key="3">
    <source>
        <dbReference type="ARBA" id="ARBA00022692"/>
    </source>
</evidence>
<dbReference type="EMBL" id="MSKL01000025">
    <property type="protein sequence ID" value="OLO48288.1"/>
    <property type="molecule type" value="Genomic_DNA"/>
</dbReference>
<feature type="transmembrane region" description="Helical" evidence="6">
    <location>
        <begin position="145"/>
        <end position="167"/>
    </location>
</feature>
<dbReference type="GO" id="GO:0005886">
    <property type="term" value="C:plasma membrane"/>
    <property type="evidence" value="ECO:0007669"/>
    <property type="project" value="UniProtKB-SubCell"/>
</dbReference>
<organism evidence="7 8">
    <name type="scientific">Actinomyces oris</name>
    <dbReference type="NCBI Taxonomy" id="544580"/>
    <lineage>
        <taxon>Bacteria</taxon>
        <taxon>Bacillati</taxon>
        <taxon>Actinomycetota</taxon>
        <taxon>Actinomycetes</taxon>
        <taxon>Actinomycetales</taxon>
        <taxon>Actinomycetaceae</taxon>
        <taxon>Actinomyces</taxon>
    </lineage>
</organism>
<feature type="transmembrane region" description="Helical" evidence="6">
    <location>
        <begin position="382"/>
        <end position="401"/>
    </location>
</feature>
<sequence>MSANYKDRIAFLLGNTLVFALGGLAVKAVSLVLMPLYTTALTAGEYGTAELLNSAIEIVLPLLSAGVVEALYRFSIDDDVPKEELFAGSLVVLGGGVVCAGVLCSLAGAVWDVKHAVSFFVLFCSVCVFKATTQLARGLGHVRRFVVYGLINALAMVVATYVLLVHAHLGVKGYLWSFTIGYLVGGIAAFLGSAEYRLLVPFRVDRELLRRMLVYSLPLVPNLLSWWLVSVSGRYVVLWGSGVAAAGLFTAASKMPALVNIVASVFQQAWQYSTAREISSPDRGAFFGIVMRGYSLATLSVAGLVIALNRPISRVMLQAEFAEGWRYVPLLMLVASFGVISIFFESFYQALKNSGVLMASTALGAVVNVILGVALVPFMGPWGAGLSGAVAYMLVLVVRACDLGRRINLPIDRPRLTYQLALLIGITACMSFDGGLWLTAMVWTCLGLLATSDMTVLTSSARAVTESLGRRNGRLLRRL</sequence>
<evidence type="ECO:0000313" key="7">
    <source>
        <dbReference type="EMBL" id="OLO48288.1"/>
    </source>
</evidence>
<dbReference type="RefSeq" id="WP_075418629.1">
    <property type="nucleotide sequence ID" value="NZ_MSKL01000025.1"/>
</dbReference>
<keyword evidence="5 6" id="KW-0472">Membrane</keyword>
<dbReference type="Pfam" id="PF01943">
    <property type="entry name" value="Polysacc_synt"/>
    <property type="match status" value="1"/>
</dbReference>
<comment type="caution">
    <text evidence="7">The sequence shown here is derived from an EMBL/GenBank/DDBJ whole genome shotgun (WGS) entry which is preliminary data.</text>
</comment>
<name>A0A1Q8VJM9_9ACTO</name>
<comment type="subcellular location">
    <subcellularLocation>
        <location evidence="1">Cell membrane</location>
        <topology evidence="1">Multi-pass membrane protein</topology>
    </subcellularLocation>
</comment>
<feature type="transmembrane region" description="Helical" evidence="6">
    <location>
        <begin position="212"/>
        <end position="229"/>
    </location>
</feature>
<feature type="transmembrane region" description="Helical" evidence="6">
    <location>
        <begin position="12"/>
        <end position="34"/>
    </location>
</feature>
<dbReference type="Proteomes" id="UP000186394">
    <property type="component" value="Unassembled WGS sequence"/>
</dbReference>
<gene>
    <name evidence="7" type="ORF">BKH28_09800</name>
</gene>
<feature type="transmembrane region" description="Helical" evidence="6">
    <location>
        <begin position="173"/>
        <end position="191"/>
    </location>
</feature>
<proteinExistence type="predicted"/>
<evidence type="ECO:0000256" key="4">
    <source>
        <dbReference type="ARBA" id="ARBA00022989"/>
    </source>
</evidence>
<evidence type="ECO:0000256" key="5">
    <source>
        <dbReference type="ARBA" id="ARBA00023136"/>
    </source>
</evidence>
<feature type="transmembrane region" description="Helical" evidence="6">
    <location>
        <begin position="54"/>
        <end position="74"/>
    </location>
</feature>
<dbReference type="AlphaFoldDB" id="A0A1Q8VJM9"/>